<dbReference type="Gene3D" id="3.40.190.10">
    <property type="entry name" value="Periplasmic binding protein-like II"/>
    <property type="match status" value="1"/>
</dbReference>
<accession>A0ABT8EHG9</accession>
<evidence type="ECO:0000256" key="1">
    <source>
        <dbReference type="ARBA" id="ARBA00006987"/>
    </source>
</evidence>
<dbReference type="Pfam" id="PF03401">
    <property type="entry name" value="TctC"/>
    <property type="match status" value="1"/>
</dbReference>
<gene>
    <name evidence="2" type="ORF">LMS43_05465</name>
</gene>
<sequence>MKKLLQSIVGVIGGIAIVQPVLAQQFPESNKPIRLVVPYTAGGSSDFVARVVAKKMAEDMKHNIIVDNRPGGSTVIGGDYVARSAPDGYTIFLIGEMTNASLVALNKSLPYDPVTAFAGVTNLVESPLVIAVHPDFPAKTLAEFTDYAKANPGKVTYGSAGLGNTLHLAGAQYSAATGIDMTHVPYKGASQAIIDLMGGRIDVMFDLPQTPLPQIEAGKLRALAVTGKQRLDSLPDVPTAAEAGFPEYSFTTRIGLAVPADTPIAVRERLHESATKALSDPEVKQALADRAMFTAPNQSPDEYSSDLRSAVEQVTKLLRDAGVEPQ</sequence>
<comment type="similarity">
    <text evidence="1">Belongs to the UPF0065 (bug) family.</text>
</comment>
<dbReference type="SUPFAM" id="SSF53850">
    <property type="entry name" value="Periplasmic binding protein-like II"/>
    <property type="match status" value="1"/>
</dbReference>
<dbReference type="EMBL" id="JAJHNU010000001">
    <property type="protein sequence ID" value="MDN4120729.1"/>
    <property type="molecule type" value="Genomic_DNA"/>
</dbReference>
<protein>
    <submittedName>
        <fullName evidence="2">Tripartite tricarboxylate transporter substrate binding protein</fullName>
    </submittedName>
</protein>
<evidence type="ECO:0000313" key="3">
    <source>
        <dbReference type="Proteomes" id="UP001168613"/>
    </source>
</evidence>
<comment type="caution">
    <text evidence="2">The sequence shown here is derived from an EMBL/GenBank/DDBJ whole genome shotgun (WGS) entry which is preliminary data.</text>
</comment>
<proteinExistence type="inferred from homology"/>
<dbReference type="InterPro" id="IPR042100">
    <property type="entry name" value="Bug_dom1"/>
</dbReference>
<organism evidence="2 3">
    <name type="scientific">Alcaligenes endophyticus</name>
    <dbReference type="NCBI Taxonomy" id="1929088"/>
    <lineage>
        <taxon>Bacteria</taxon>
        <taxon>Pseudomonadati</taxon>
        <taxon>Pseudomonadota</taxon>
        <taxon>Betaproteobacteria</taxon>
        <taxon>Burkholderiales</taxon>
        <taxon>Alcaligenaceae</taxon>
        <taxon>Alcaligenes</taxon>
    </lineage>
</organism>
<dbReference type="InterPro" id="IPR005064">
    <property type="entry name" value="BUG"/>
</dbReference>
<dbReference type="PIRSF" id="PIRSF017082">
    <property type="entry name" value="YflP"/>
    <property type="match status" value="1"/>
</dbReference>
<dbReference type="Gene3D" id="3.40.190.150">
    <property type="entry name" value="Bordetella uptake gene, domain 1"/>
    <property type="match status" value="1"/>
</dbReference>
<dbReference type="PANTHER" id="PTHR42928">
    <property type="entry name" value="TRICARBOXYLATE-BINDING PROTEIN"/>
    <property type="match status" value="1"/>
</dbReference>
<evidence type="ECO:0000313" key="2">
    <source>
        <dbReference type="EMBL" id="MDN4120729.1"/>
    </source>
</evidence>
<dbReference type="RefSeq" id="WP_266124443.1">
    <property type="nucleotide sequence ID" value="NZ_JAJHNU010000001.1"/>
</dbReference>
<keyword evidence="3" id="KW-1185">Reference proteome</keyword>
<reference evidence="2" key="1">
    <citation type="submission" date="2021-11" db="EMBL/GenBank/DDBJ databases">
        <title>Draft genome sequence of Alcaligenes endophyticus type strain CCUG 75668T.</title>
        <authorList>
            <person name="Salva-Serra F."/>
            <person name="Duran R.E."/>
            <person name="Seeger M."/>
            <person name="Moore E.R.B."/>
            <person name="Jaen-Luchoro D."/>
        </authorList>
    </citation>
    <scope>NUCLEOTIDE SEQUENCE</scope>
    <source>
        <strain evidence="2">CCUG 75668</strain>
    </source>
</reference>
<dbReference type="Proteomes" id="UP001168613">
    <property type="component" value="Unassembled WGS sequence"/>
</dbReference>
<dbReference type="PANTHER" id="PTHR42928:SF5">
    <property type="entry name" value="BLR1237 PROTEIN"/>
    <property type="match status" value="1"/>
</dbReference>
<dbReference type="CDD" id="cd07012">
    <property type="entry name" value="PBP2_Bug_TTT"/>
    <property type="match status" value="1"/>
</dbReference>
<name>A0ABT8EHG9_9BURK</name>